<dbReference type="eggNOG" id="COG0204">
    <property type="taxonomic scope" value="Bacteria"/>
</dbReference>
<evidence type="ECO:0000256" key="2">
    <source>
        <dbReference type="ARBA" id="ARBA00022679"/>
    </source>
</evidence>
<dbReference type="AlphaFoldDB" id="Q2SLA7"/>
<name>Q2SLA7_HAHCH</name>
<dbReference type="Pfam" id="PF01553">
    <property type="entry name" value="Acyltransferase"/>
    <property type="match status" value="1"/>
</dbReference>
<evidence type="ECO:0000259" key="4">
    <source>
        <dbReference type="SMART" id="SM00563"/>
    </source>
</evidence>
<dbReference type="EMBL" id="CP000155">
    <property type="protein sequence ID" value="ABC28567.1"/>
    <property type="molecule type" value="Genomic_DNA"/>
</dbReference>
<protein>
    <submittedName>
        <fullName evidence="5">1-acyl-sn-glycerol-3-phosphate acyltransferase</fullName>
    </submittedName>
</protein>
<evidence type="ECO:0000256" key="3">
    <source>
        <dbReference type="ARBA" id="ARBA00023315"/>
    </source>
</evidence>
<accession>Q2SLA7</accession>
<dbReference type="InterPro" id="IPR002123">
    <property type="entry name" value="Plipid/glycerol_acylTrfase"/>
</dbReference>
<sequence>MLVGPYVNFEKRYYIVSRFNVFALWWARVVCGIRYEIEGLENIPKTSCVVVSNHQSAWETYLLGVIFRPQCTVLKQELMKIPFFGWALKRLKPIAIDRSKPSAALKQLLKQGKERLTSGYWVVIYPEGTRVRPGQVGKYNKGGALLAVSAGVPLLPVAHNAGDCWPAGSISKRPGLIRVRIGAPIETSGRATDEVHKEMEEWIRRTSAALSQA</sequence>
<dbReference type="KEGG" id="hch:HCH_01719"/>
<feature type="domain" description="Phospholipid/glycerol acyltransferase" evidence="4">
    <location>
        <begin position="48"/>
        <end position="162"/>
    </location>
</feature>
<keyword evidence="3 5" id="KW-0012">Acyltransferase</keyword>
<keyword evidence="2 5" id="KW-0808">Transferase</keyword>
<dbReference type="OrthoDB" id="9812274at2"/>
<gene>
    <name evidence="5" type="ordered locus">HCH_01719</name>
</gene>
<comment type="pathway">
    <text evidence="1">Lipid metabolism.</text>
</comment>
<dbReference type="STRING" id="349521.HCH_01719"/>
<dbReference type="PANTHER" id="PTHR10434:SF40">
    <property type="entry name" value="1-ACYL-SN-GLYCEROL-3-PHOSPHATE ACYLTRANSFERASE"/>
    <property type="match status" value="1"/>
</dbReference>
<proteinExistence type="predicted"/>
<evidence type="ECO:0000313" key="6">
    <source>
        <dbReference type="Proteomes" id="UP000000238"/>
    </source>
</evidence>
<reference evidence="5 6" key="1">
    <citation type="journal article" date="2005" name="Nucleic Acids Res.">
        <title>Genomic blueprint of Hahella chejuensis, a marine microbe producing an algicidal agent.</title>
        <authorList>
            <person name="Jeong H."/>
            <person name="Yim J.H."/>
            <person name="Lee C."/>
            <person name="Choi S.-H."/>
            <person name="Park Y.K."/>
            <person name="Yoon S.H."/>
            <person name="Hur C.-G."/>
            <person name="Kang H.-Y."/>
            <person name="Kim D."/>
            <person name="Lee H.H."/>
            <person name="Park K.H."/>
            <person name="Park S.-H."/>
            <person name="Park H.-S."/>
            <person name="Lee H.K."/>
            <person name="Oh T.K."/>
            <person name="Kim J.F."/>
        </authorList>
    </citation>
    <scope>NUCLEOTIDE SEQUENCE [LARGE SCALE GENOMIC DNA]</scope>
    <source>
        <strain evidence="5 6">KCTC 2396</strain>
    </source>
</reference>
<dbReference type="HOGENOM" id="CLU_027938_5_0_6"/>
<keyword evidence="6" id="KW-1185">Reference proteome</keyword>
<dbReference type="Proteomes" id="UP000000238">
    <property type="component" value="Chromosome"/>
</dbReference>
<dbReference type="CDD" id="cd07989">
    <property type="entry name" value="LPLAT_AGPAT-like"/>
    <property type="match status" value="1"/>
</dbReference>
<dbReference type="GO" id="GO:0006654">
    <property type="term" value="P:phosphatidic acid biosynthetic process"/>
    <property type="evidence" value="ECO:0007669"/>
    <property type="project" value="TreeGrafter"/>
</dbReference>
<dbReference type="GO" id="GO:0003841">
    <property type="term" value="F:1-acylglycerol-3-phosphate O-acyltransferase activity"/>
    <property type="evidence" value="ECO:0007669"/>
    <property type="project" value="TreeGrafter"/>
</dbReference>
<organism evidence="5 6">
    <name type="scientific">Hahella chejuensis (strain KCTC 2396)</name>
    <dbReference type="NCBI Taxonomy" id="349521"/>
    <lineage>
        <taxon>Bacteria</taxon>
        <taxon>Pseudomonadati</taxon>
        <taxon>Pseudomonadota</taxon>
        <taxon>Gammaproteobacteria</taxon>
        <taxon>Oceanospirillales</taxon>
        <taxon>Hahellaceae</taxon>
        <taxon>Hahella</taxon>
    </lineage>
</organism>
<dbReference type="SUPFAM" id="SSF69593">
    <property type="entry name" value="Glycerol-3-phosphate (1)-acyltransferase"/>
    <property type="match status" value="1"/>
</dbReference>
<evidence type="ECO:0000256" key="1">
    <source>
        <dbReference type="ARBA" id="ARBA00005189"/>
    </source>
</evidence>
<dbReference type="SMART" id="SM00563">
    <property type="entry name" value="PlsC"/>
    <property type="match status" value="1"/>
</dbReference>
<evidence type="ECO:0000313" key="5">
    <source>
        <dbReference type="EMBL" id="ABC28567.1"/>
    </source>
</evidence>
<dbReference type="PANTHER" id="PTHR10434">
    <property type="entry name" value="1-ACYL-SN-GLYCEROL-3-PHOSPHATE ACYLTRANSFERASE"/>
    <property type="match status" value="1"/>
</dbReference>